<dbReference type="InterPro" id="IPR002110">
    <property type="entry name" value="Ankyrin_rpt"/>
</dbReference>
<dbReference type="Proteomes" id="UP001345219">
    <property type="component" value="Chromosome 3"/>
</dbReference>
<protein>
    <submittedName>
        <fullName evidence="5">Uncharacterized protein</fullName>
    </submittedName>
</protein>
<feature type="repeat" description="ANK" evidence="3">
    <location>
        <begin position="217"/>
        <end position="249"/>
    </location>
</feature>
<gene>
    <name evidence="5" type="ORF">SAY87_003592</name>
</gene>
<dbReference type="Pfam" id="PF12796">
    <property type="entry name" value="Ank_2"/>
    <property type="match status" value="1"/>
</dbReference>
<dbReference type="InterPro" id="IPR036770">
    <property type="entry name" value="Ankyrin_rpt-contain_sf"/>
</dbReference>
<comment type="caution">
    <text evidence="5">The sequence shown here is derived from an EMBL/GenBank/DDBJ whole genome shotgun (WGS) entry which is preliminary data.</text>
</comment>
<keyword evidence="2 3" id="KW-0040">ANK repeat</keyword>
<organism evidence="5 6">
    <name type="scientific">Trapa incisa</name>
    <dbReference type="NCBI Taxonomy" id="236973"/>
    <lineage>
        <taxon>Eukaryota</taxon>
        <taxon>Viridiplantae</taxon>
        <taxon>Streptophyta</taxon>
        <taxon>Embryophyta</taxon>
        <taxon>Tracheophyta</taxon>
        <taxon>Spermatophyta</taxon>
        <taxon>Magnoliopsida</taxon>
        <taxon>eudicotyledons</taxon>
        <taxon>Gunneridae</taxon>
        <taxon>Pentapetalae</taxon>
        <taxon>rosids</taxon>
        <taxon>malvids</taxon>
        <taxon>Myrtales</taxon>
        <taxon>Lythraceae</taxon>
        <taxon>Trapa</taxon>
    </lineage>
</organism>
<feature type="region of interest" description="Disordered" evidence="4">
    <location>
        <begin position="509"/>
        <end position="536"/>
    </location>
</feature>
<dbReference type="PROSITE" id="PS50297">
    <property type="entry name" value="ANK_REP_REGION"/>
    <property type="match status" value="2"/>
</dbReference>
<dbReference type="EMBL" id="JAXIOK010000006">
    <property type="protein sequence ID" value="KAK4768451.1"/>
    <property type="molecule type" value="Genomic_DNA"/>
</dbReference>
<reference evidence="5 6" key="1">
    <citation type="journal article" date="2023" name="Hortic Res">
        <title>Pangenome of water caltrop reveals structural variations and asymmetric subgenome divergence after allopolyploidization.</title>
        <authorList>
            <person name="Zhang X."/>
            <person name="Chen Y."/>
            <person name="Wang L."/>
            <person name="Yuan Y."/>
            <person name="Fang M."/>
            <person name="Shi L."/>
            <person name="Lu R."/>
            <person name="Comes H.P."/>
            <person name="Ma Y."/>
            <person name="Chen Y."/>
            <person name="Huang G."/>
            <person name="Zhou Y."/>
            <person name="Zheng Z."/>
            <person name="Qiu Y."/>
        </authorList>
    </citation>
    <scope>NUCLEOTIDE SEQUENCE [LARGE SCALE GENOMIC DNA]</scope>
    <source>
        <tissue evidence="5">Roots</tissue>
    </source>
</reference>
<evidence type="ECO:0000256" key="1">
    <source>
        <dbReference type="ARBA" id="ARBA00022737"/>
    </source>
</evidence>
<accession>A0AAN7QHX9</accession>
<evidence type="ECO:0000313" key="6">
    <source>
        <dbReference type="Proteomes" id="UP001345219"/>
    </source>
</evidence>
<feature type="compositionally biased region" description="Polar residues" evidence="4">
    <location>
        <begin position="514"/>
        <end position="533"/>
    </location>
</feature>
<sequence>MAPIYFPLRWESTRDQWWYASPIDWAAANGHYDLVRELLRIDNNHLFKLTSLRRIRRLETVWDDEAQFHDVAKFRSEVARKLLVECESSKGKNSLIGAGYGGWLMYTAASAGDLSFTQELLERDPLLVFGEGEYGVTDIFYAASRSKCPEVFRILYHFAISPKFKAEELGQQFEVPPMYRREMMNRAIHAAARGGNLLILKELLSSCNDLLGYRDAAGSTILHAAAGKGQIEVVKYLLESYNLIDSTDNNGNTALHLAAQKGELGTVQILIHASPSLVSLRNNAGETFFHMAISGFNSPSFRRLDRQVELMKELVNGKFFGIEDIINVTNNEGRTPLHMAIIGNLHYELVELLMTVPSIDVNVRDNEGMTPLDILKQRPQSASSNILIRHLISAGAMFGIKSRDFSARKAIVSHLKMQSCGGSSPGMSFGISDSEILLYTRINNALPFDRGDPASSFDLTNDNTCSNKKSNSVIKKVLMWPRSKDRRSLKKSGSGEEILTPVPLRQRFSKPCSFPSNSNKRTLSVRSNISSPSNRKKLATGLRQGIIETMPHLNLPRRRTPSSSFSRSSVTSTPTSADKQKGLLFYDPDFVGPSCSNTAPVQDEDTPKLDPRCISIGKRLKAQYLCFGGPSLSVKKPASGNGENMTYKCAVPSVA</sequence>
<name>A0AAN7QHX9_9MYRT</name>
<dbReference type="Pfam" id="PF13857">
    <property type="entry name" value="Ank_5"/>
    <property type="match status" value="1"/>
</dbReference>
<dbReference type="PANTHER" id="PTHR24186:SF38">
    <property type="entry name" value="ANKYRIN REPEAT FAMILY PROTEIN"/>
    <property type="match status" value="1"/>
</dbReference>
<proteinExistence type="predicted"/>
<dbReference type="SUPFAM" id="SSF48403">
    <property type="entry name" value="Ankyrin repeat"/>
    <property type="match status" value="1"/>
</dbReference>
<evidence type="ECO:0000256" key="3">
    <source>
        <dbReference type="PROSITE-ProRule" id="PRU00023"/>
    </source>
</evidence>
<dbReference type="PANTHER" id="PTHR24186">
    <property type="entry name" value="PROTEIN PHOSPHATASE 1 REGULATORY SUBUNIT"/>
    <property type="match status" value="1"/>
</dbReference>
<dbReference type="Gene3D" id="1.25.40.20">
    <property type="entry name" value="Ankyrin repeat-containing domain"/>
    <property type="match status" value="1"/>
</dbReference>
<dbReference type="PROSITE" id="PS50088">
    <property type="entry name" value="ANK_REPEAT"/>
    <property type="match status" value="2"/>
</dbReference>
<dbReference type="GO" id="GO:0005886">
    <property type="term" value="C:plasma membrane"/>
    <property type="evidence" value="ECO:0007669"/>
    <property type="project" value="TreeGrafter"/>
</dbReference>
<feature type="repeat" description="ANK" evidence="3">
    <location>
        <begin position="250"/>
        <end position="282"/>
    </location>
</feature>
<evidence type="ECO:0000256" key="4">
    <source>
        <dbReference type="SAM" id="MobiDB-lite"/>
    </source>
</evidence>
<dbReference type="SMART" id="SM00248">
    <property type="entry name" value="ANK"/>
    <property type="match status" value="9"/>
</dbReference>
<dbReference type="AlphaFoldDB" id="A0AAN7QHX9"/>
<feature type="compositionally biased region" description="Low complexity" evidence="4">
    <location>
        <begin position="561"/>
        <end position="576"/>
    </location>
</feature>
<keyword evidence="1" id="KW-0677">Repeat</keyword>
<feature type="region of interest" description="Disordered" evidence="4">
    <location>
        <begin position="552"/>
        <end position="577"/>
    </location>
</feature>
<keyword evidence="6" id="KW-1185">Reference proteome</keyword>
<evidence type="ECO:0000313" key="5">
    <source>
        <dbReference type="EMBL" id="KAK4768451.1"/>
    </source>
</evidence>
<evidence type="ECO:0000256" key="2">
    <source>
        <dbReference type="ARBA" id="ARBA00023043"/>
    </source>
</evidence>